<organism evidence="1 2">
    <name type="scientific">Suillus plorans</name>
    <dbReference type="NCBI Taxonomy" id="116603"/>
    <lineage>
        <taxon>Eukaryota</taxon>
        <taxon>Fungi</taxon>
        <taxon>Dikarya</taxon>
        <taxon>Basidiomycota</taxon>
        <taxon>Agaricomycotina</taxon>
        <taxon>Agaricomycetes</taxon>
        <taxon>Agaricomycetidae</taxon>
        <taxon>Boletales</taxon>
        <taxon>Suillineae</taxon>
        <taxon>Suillaceae</taxon>
        <taxon>Suillus</taxon>
    </lineage>
</organism>
<dbReference type="GeneID" id="64596090"/>
<dbReference type="AlphaFoldDB" id="A0A9P7DN07"/>
<dbReference type="Proteomes" id="UP000719766">
    <property type="component" value="Unassembled WGS sequence"/>
</dbReference>
<accession>A0A9P7DN07</accession>
<protein>
    <submittedName>
        <fullName evidence="1">Uncharacterized protein</fullName>
    </submittedName>
</protein>
<reference evidence="1" key="1">
    <citation type="journal article" date="2020" name="New Phytol.">
        <title>Comparative genomics reveals dynamic genome evolution in host specialist ectomycorrhizal fungi.</title>
        <authorList>
            <person name="Lofgren L.A."/>
            <person name="Nguyen N.H."/>
            <person name="Vilgalys R."/>
            <person name="Ruytinx J."/>
            <person name="Liao H.L."/>
            <person name="Branco S."/>
            <person name="Kuo A."/>
            <person name="LaButti K."/>
            <person name="Lipzen A."/>
            <person name="Andreopoulos W."/>
            <person name="Pangilinan J."/>
            <person name="Riley R."/>
            <person name="Hundley H."/>
            <person name="Na H."/>
            <person name="Barry K."/>
            <person name="Grigoriev I.V."/>
            <person name="Stajich J.E."/>
            <person name="Kennedy P.G."/>
        </authorList>
    </citation>
    <scope>NUCLEOTIDE SEQUENCE</scope>
    <source>
        <strain evidence="1">S12</strain>
    </source>
</reference>
<name>A0A9P7DN07_9AGAM</name>
<sequence length="81" mass="8794">MIASRLHIPRVFGVSSILPPLSCLVTTLAMESCIALSPCNLSVFFALYCLLDDYPSTALYRSLMLVELPLSDICILSLAVS</sequence>
<gene>
    <name evidence="1" type="ORF">HD556DRAFT_1348841</name>
</gene>
<dbReference type="EMBL" id="JABBWE010000012">
    <property type="protein sequence ID" value="KAG1798911.1"/>
    <property type="molecule type" value="Genomic_DNA"/>
</dbReference>
<keyword evidence="2" id="KW-1185">Reference proteome</keyword>
<evidence type="ECO:0000313" key="2">
    <source>
        <dbReference type="Proteomes" id="UP000719766"/>
    </source>
</evidence>
<evidence type="ECO:0000313" key="1">
    <source>
        <dbReference type="EMBL" id="KAG1798911.1"/>
    </source>
</evidence>
<comment type="caution">
    <text evidence="1">The sequence shown here is derived from an EMBL/GenBank/DDBJ whole genome shotgun (WGS) entry which is preliminary data.</text>
</comment>
<dbReference type="RefSeq" id="XP_041163452.1">
    <property type="nucleotide sequence ID" value="XM_041302326.1"/>
</dbReference>
<proteinExistence type="predicted"/>